<reference evidence="1" key="1">
    <citation type="submission" date="2018-02" db="EMBL/GenBank/DDBJ databases">
        <title>Rhizophora mucronata_Transcriptome.</title>
        <authorList>
            <person name="Meera S.P."/>
            <person name="Sreeshan A."/>
            <person name="Augustine A."/>
        </authorList>
    </citation>
    <scope>NUCLEOTIDE SEQUENCE</scope>
    <source>
        <tissue evidence="1">Leaf</tissue>
    </source>
</reference>
<evidence type="ECO:0000313" key="1">
    <source>
        <dbReference type="EMBL" id="MBX20930.1"/>
    </source>
</evidence>
<sequence length="65" mass="7202">MALGNQDQQKKSLLGKIFSVKDGTGRKGRKASLDSCSECQEILSFFLSFYERGEGNKESQFSFSG</sequence>
<protein>
    <submittedName>
        <fullName evidence="1">Uncharacterized protein</fullName>
    </submittedName>
</protein>
<organism evidence="1">
    <name type="scientific">Rhizophora mucronata</name>
    <name type="common">Asiatic mangrove</name>
    <dbReference type="NCBI Taxonomy" id="61149"/>
    <lineage>
        <taxon>Eukaryota</taxon>
        <taxon>Viridiplantae</taxon>
        <taxon>Streptophyta</taxon>
        <taxon>Embryophyta</taxon>
        <taxon>Tracheophyta</taxon>
        <taxon>Spermatophyta</taxon>
        <taxon>Magnoliopsida</taxon>
        <taxon>eudicotyledons</taxon>
        <taxon>Gunneridae</taxon>
        <taxon>Pentapetalae</taxon>
        <taxon>rosids</taxon>
        <taxon>fabids</taxon>
        <taxon>Malpighiales</taxon>
        <taxon>Rhizophoraceae</taxon>
        <taxon>Rhizophora</taxon>
    </lineage>
</organism>
<dbReference type="AlphaFoldDB" id="A0A2P2LSI0"/>
<accession>A0A2P2LSI0</accession>
<name>A0A2P2LSI0_RHIMU</name>
<proteinExistence type="predicted"/>
<dbReference type="EMBL" id="GGEC01040446">
    <property type="protein sequence ID" value="MBX20930.1"/>
    <property type="molecule type" value="Transcribed_RNA"/>
</dbReference>